<evidence type="ECO:0000313" key="2">
    <source>
        <dbReference type="Proteomes" id="UP000049578"/>
    </source>
</evidence>
<dbReference type="PATRIC" id="fig|119224.3.peg.993"/>
<name>A0A0P6SKR4_9STRE</name>
<dbReference type="Proteomes" id="UP000049578">
    <property type="component" value="Unassembled WGS sequence"/>
</dbReference>
<dbReference type="AlphaFoldDB" id="A0A0P6SKR4"/>
<accession>A0A0P6SKR4</accession>
<organism evidence="1 2">
    <name type="scientific">Streptococcus phocae</name>
    <dbReference type="NCBI Taxonomy" id="119224"/>
    <lineage>
        <taxon>Bacteria</taxon>
        <taxon>Bacillati</taxon>
        <taxon>Bacillota</taxon>
        <taxon>Bacilli</taxon>
        <taxon>Lactobacillales</taxon>
        <taxon>Streptococcaceae</taxon>
        <taxon>Streptococcus</taxon>
    </lineage>
</organism>
<comment type="caution">
    <text evidence="1">The sequence shown here is derived from an EMBL/GenBank/DDBJ whole genome shotgun (WGS) entry which is preliminary data.</text>
</comment>
<dbReference type="EMBL" id="LHQM01000028">
    <property type="protein sequence ID" value="KPJ22103.1"/>
    <property type="molecule type" value="Genomic_DNA"/>
</dbReference>
<reference evidence="1 2" key="1">
    <citation type="submission" date="2015-08" db="EMBL/GenBank/DDBJ databases">
        <title>Genome sequence of Streptococcus phocae subsp. phocae ATCC 51973T isolated from liver specimen obtained from seal.</title>
        <authorList>
            <person name="Avendano-Herrera R."/>
        </authorList>
    </citation>
    <scope>NUCLEOTIDE SEQUENCE [LARGE SCALE GENOMIC DNA]</scope>
    <source>
        <strain evidence="1 2">ATCC 51973</strain>
    </source>
</reference>
<evidence type="ECO:0000313" key="1">
    <source>
        <dbReference type="EMBL" id="KPJ22103.1"/>
    </source>
</evidence>
<protein>
    <submittedName>
        <fullName evidence="1">Uncharacterized protein</fullName>
    </submittedName>
</protein>
<proteinExistence type="predicted"/>
<sequence>MLEYTAKAHHLKELATYYECFDLYFKVDDLISKFKNFETYIFNNNDAKRLEKEGKNRFEHLISAFK</sequence>
<keyword evidence="2" id="KW-1185">Reference proteome</keyword>
<gene>
    <name evidence="1" type="ORF">AKK44_06285</name>
</gene>
<dbReference type="RefSeq" id="WP_054278975.1">
    <property type="nucleotide sequence ID" value="NZ_LHQM01000028.1"/>
</dbReference>